<dbReference type="PROSITE" id="PS50011">
    <property type="entry name" value="PROTEIN_KINASE_DOM"/>
    <property type="match status" value="1"/>
</dbReference>
<dbReference type="SMART" id="SM00369">
    <property type="entry name" value="LRR_TYP"/>
    <property type="match status" value="9"/>
</dbReference>
<dbReference type="GO" id="GO:0005524">
    <property type="term" value="F:ATP binding"/>
    <property type="evidence" value="ECO:0007669"/>
    <property type="project" value="UniProtKB-UniRule"/>
</dbReference>
<dbReference type="Gene3D" id="3.80.10.10">
    <property type="entry name" value="Ribonuclease Inhibitor"/>
    <property type="match status" value="3"/>
</dbReference>
<evidence type="ECO:0000259" key="22">
    <source>
        <dbReference type="PROSITE" id="PS50011"/>
    </source>
</evidence>
<gene>
    <name evidence="23" type="ORF">LWI29_010677</name>
</gene>
<protein>
    <recommendedName>
        <fullName evidence="2">non-specific serine/threonine protein kinase</fullName>
        <ecNumber evidence="2">2.7.11.1</ecNumber>
    </recommendedName>
</protein>
<proteinExistence type="predicted"/>
<dbReference type="InterPro" id="IPR008266">
    <property type="entry name" value="Tyr_kinase_AS"/>
</dbReference>
<keyword evidence="10 19" id="KW-0547">Nucleotide-binding</keyword>
<dbReference type="SUPFAM" id="SSF52047">
    <property type="entry name" value="RNI-like"/>
    <property type="match status" value="1"/>
</dbReference>
<evidence type="ECO:0000256" key="6">
    <source>
        <dbReference type="ARBA" id="ARBA00022679"/>
    </source>
</evidence>
<evidence type="ECO:0000256" key="3">
    <source>
        <dbReference type="ARBA" id="ARBA00022527"/>
    </source>
</evidence>
<dbReference type="InterPro" id="IPR017441">
    <property type="entry name" value="Protein_kinase_ATP_BS"/>
</dbReference>
<evidence type="ECO:0000256" key="21">
    <source>
        <dbReference type="SAM" id="SignalP"/>
    </source>
</evidence>
<dbReference type="EMBL" id="JAUESC010000386">
    <property type="protein sequence ID" value="KAK0576018.1"/>
    <property type="molecule type" value="Genomic_DNA"/>
</dbReference>
<evidence type="ECO:0000256" key="10">
    <source>
        <dbReference type="ARBA" id="ARBA00022741"/>
    </source>
</evidence>
<keyword evidence="6" id="KW-0808">Transferase</keyword>
<reference evidence="23" key="1">
    <citation type="journal article" date="2022" name="Plant J.">
        <title>Strategies of tolerance reflected in two North American maple genomes.</title>
        <authorList>
            <person name="McEvoy S.L."/>
            <person name="Sezen U.U."/>
            <person name="Trouern-Trend A."/>
            <person name="McMahon S.M."/>
            <person name="Schaberg P.G."/>
            <person name="Yang J."/>
            <person name="Wegrzyn J.L."/>
            <person name="Swenson N.G."/>
        </authorList>
    </citation>
    <scope>NUCLEOTIDE SEQUENCE</scope>
    <source>
        <strain evidence="23">NS2018</strain>
    </source>
</reference>
<feature type="binding site" evidence="19">
    <location>
        <position position="700"/>
    </location>
    <ligand>
        <name>ATP</name>
        <dbReference type="ChEBI" id="CHEBI:30616"/>
    </ligand>
</feature>
<evidence type="ECO:0000256" key="17">
    <source>
        <dbReference type="ARBA" id="ARBA00047899"/>
    </source>
</evidence>
<keyword evidence="4" id="KW-0597">Phosphoprotein</keyword>
<dbReference type="PROSITE" id="PS51450">
    <property type="entry name" value="LRR"/>
    <property type="match status" value="1"/>
</dbReference>
<dbReference type="PROSITE" id="PS00109">
    <property type="entry name" value="PROTEIN_KINASE_TYR"/>
    <property type="match status" value="1"/>
</dbReference>
<reference evidence="23" key="2">
    <citation type="submission" date="2023-06" db="EMBL/GenBank/DDBJ databases">
        <authorList>
            <person name="Swenson N.G."/>
            <person name="Wegrzyn J.L."/>
            <person name="Mcevoy S.L."/>
        </authorList>
    </citation>
    <scope>NUCLEOTIDE SEQUENCE</scope>
    <source>
        <strain evidence="23">NS2018</strain>
        <tissue evidence="23">Leaf</tissue>
    </source>
</reference>
<dbReference type="GO" id="GO:0033612">
    <property type="term" value="F:receptor serine/threonine kinase binding"/>
    <property type="evidence" value="ECO:0007669"/>
    <property type="project" value="TreeGrafter"/>
</dbReference>
<dbReference type="FunFam" id="3.30.200.20:FF:000309">
    <property type="entry name" value="Leucine-rich repeat receptor protein kinase MSP1"/>
    <property type="match status" value="1"/>
</dbReference>
<accession>A0AA39RLF7</accession>
<dbReference type="Pfam" id="PF00069">
    <property type="entry name" value="Pkinase"/>
    <property type="match status" value="1"/>
</dbReference>
<keyword evidence="8 21" id="KW-0732">Signal</keyword>
<dbReference type="AlphaFoldDB" id="A0AA39RLF7"/>
<evidence type="ECO:0000256" key="5">
    <source>
        <dbReference type="ARBA" id="ARBA00022614"/>
    </source>
</evidence>
<feature type="signal peptide" evidence="21">
    <location>
        <begin position="1"/>
        <end position="29"/>
    </location>
</feature>
<keyword evidence="7 20" id="KW-0812">Transmembrane</keyword>
<dbReference type="SUPFAM" id="SSF56112">
    <property type="entry name" value="Protein kinase-like (PK-like)"/>
    <property type="match status" value="1"/>
</dbReference>
<dbReference type="Pfam" id="PF00560">
    <property type="entry name" value="LRR_1"/>
    <property type="match status" value="8"/>
</dbReference>
<evidence type="ECO:0000256" key="13">
    <source>
        <dbReference type="ARBA" id="ARBA00022989"/>
    </source>
</evidence>
<dbReference type="FunFam" id="3.80.10.10:FF:000400">
    <property type="entry name" value="Nuclear pore complex protein NUP107"/>
    <property type="match status" value="1"/>
</dbReference>
<dbReference type="InterPro" id="IPR003591">
    <property type="entry name" value="Leu-rich_rpt_typical-subtyp"/>
</dbReference>
<dbReference type="Proteomes" id="UP001168877">
    <property type="component" value="Unassembled WGS sequence"/>
</dbReference>
<dbReference type="Gene3D" id="3.30.200.20">
    <property type="entry name" value="Phosphorylase Kinase, domain 1"/>
    <property type="match status" value="1"/>
</dbReference>
<dbReference type="PANTHER" id="PTHR48056">
    <property type="entry name" value="LRR RECEPTOR-LIKE SERINE/THREONINE-PROTEIN KINASE-RELATED"/>
    <property type="match status" value="1"/>
</dbReference>
<evidence type="ECO:0000313" key="24">
    <source>
        <dbReference type="Proteomes" id="UP001168877"/>
    </source>
</evidence>
<dbReference type="GO" id="GO:0016020">
    <property type="term" value="C:membrane"/>
    <property type="evidence" value="ECO:0007669"/>
    <property type="project" value="UniProtKB-SubCell"/>
</dbReference>
<dbReference type="SUPFAM" id="SSF52058">
    <property type="entry name" value="L domain-like"/>
    <property type="match status" value="1"/>
</dbReference>
<feature type="domain" description="Protein kinase" evidence="22">
    <location>
        <begin position="672"/>
        <end position="944"/>
    </location>
</feature>
<dbReference type="GO" id="GO:0004674">
    <property type="term" value="F:protein serine/threonine kinase activity"/>
    <property type="evidence" value="ECO:0007669"/>
    <property type="project" value="UniProtKB-KW"/>
</dbReference>
<evidence type="ECO:0000256" key="8">
    <source>
        <dbReference type="ARBA" id="ARBA00022729"/>
    </source>
</evidence>
<comment type="caution">
    <text evidence="23">The sequence shown here is derived from an EMBL/GenBank/DDBJ whole genome shotgun (WGS) entry which is preliminary data.</text>
</comment>
<comment type="catalytic activity">
    <reaction evidence="18">
        <text>L-seryl-[protein] + ATP = O-phospho-L-seryl-[protein] + ADP + H(+)</text>
        <dbReference type="Rhea" id="RHEA:17989"/>
        <dbReference type="Rhea" id="RHEA-COMP:9863"/>
        <dbReference type="Rhea" id="RHEA-COMP:11604"/>
        <dbReference type="ChEBI" id="CHEBI:15378"/>
        <dbReference type="ChEBI" id="CHEBI:29999"/>
        <dbReference type="ChEBI" id="CHEBI:30616"/>
        <dbReference type="ChEBI" id="CHEBI:83421"/>
        <dbReference type="ChEBI" id="CHEBI:456216"/>
        <dbReference type="EC" id="2.7.11.1"/>
    </reaction>
</comment>
<keyword evidence="24" id="KW-1185">Reference proteome</keyword>
<feature type="chain" id="PRO_5041377522" description="non-specific serine/threonine protein kinase" evidence="21">
    <location>
        <begin position="30"/>
        <end position="944"/>
    </location>
</feature>
<dbReference type="FunFam" id="1.10.510.10:FF:000445">
    <property type="entry name" value="MDIS1-interacting receptor like kinase 2"/>
    <property type="match status" value="1"/>
</dbReference>
<evidence type="ECO:0000256" key="2">
    <source>
        <dbReference type="ARBA" id="ARBA00012513"/>
    </source>
</evidence>
<keyword evidence="16" id="KW-0325">Glycoprotein</keyword>
<evidence type="ECO:0000256" key="20">
    <source>
        <dbReference type="SAM" id="Phobius"/>
    </source>
</evidence>
<evidence type="ECO:0000256" key="9">
    <source>
        <dbReference type="ARBA" id="ARBA00022737"/>
    </source>
</evidence>
<keyword evidence="13 20" id="KW-1133">Transmembrane helix</keyword>
<dbReference type="FunFam" id="3.80.10.10:FF:000719">
    <property type="entry name" value="MDIS1-interacting receptor like kinase 2 isoform A"/>
    <property type="match status" value="1"/>
</dbReference>
<evidence type="ECO:0000256" key="11">
    <source>
        <dbReference type="ARBA" id="ARBA00022777"/>
    </source>
</evidence>
<dbReference type="Pfam" id="PF13855">
    <property type="entry name" value="LRR_8"/>
    <property type="match status" value="1"/>
</dbReference>
<dbReference type="PANTHER" id="PTHR48056:SF42">
    <property type="entry name" value="MDIS1-INTERACTING RECEPTOR LIKE KINASE 2-LIKE"/>
    <property type="match status" value="1"/>
</dbReference>
<dbReference type="GO" id="GO:0099402">
    <property type="term" value="P:plant organ development"/>
    <property type="evidence" value="ECO:0007669"/>
    <property type="project" value="UniProtKB-ARBA"/>
</dbReference>
<sequence>MALPSLSRVFSFVSSLLFVILHFSLNVASDSTGEAHALLKWKATLQNHNTSLLPSWTLYPANSTNNSAHHKTKTSPCMWSGISCNHAGNVIVVTLGGLSLRGTLDEFSFSLFPQLFDLNLRNNELYGTIPSQISNLTKLKYLDLSMNKLSANIPPEIGHLINLEVLALEENELNGSIPEEIGQLHSLYNLDLSDNQLSGLYPSIGNLSDLKFLYLYANNLSGSIPKEIGKLVSLIDFQLNENYFIGSIPPSIFNMSNLSRLYLYQNNLSGFIPTEIEKLSSITALSLSENHFTGSLPHGICQSRSLQRLTISDNHFSGPIPTSLKNCTSLGRVRFNGNQLTGNIFEDFGIYPNMTFIDISHNKFYGQIPSNWGKFPQLSDLRITGNDISGTIPPEIGNATKLGGIDFSFNHLVGDIPIDIGRLTSLNRLILNGNKLSGSIPRELGFLTELELLDLSANRFSSSIPENLDYLLKLHYLNLSCNRLSLEIPIQWEKLNQLTDLDLSHNLLKGEIPSEICNLKSLVMLNLSHNNLSGLIPINFEDMHSLLIVDISYNELRGPIPNNKAFQDASIEELQGNQGLCGNVSGLQHCNVPMSGKHGFTKAKKIMFVIVIPLFGTLALSIGLIGIFITFRRRRRDSHEEPNNVNNQETFSILTFDGRIMHEAIIQATMNFDADYCIGKGASGSVYKAELPSGDIVAIKMLHSLHASGSEMTYLKEFESEIRALSEIRHRNIVKLYGFCSHARYSYLVYEYIERGSLATILSNEGAAAELNWSRRVNVIRGVADALSYMHHDCYPPIVHRDISSKNILLNLEYEACVSDFGIAKVLKVDSSNLTELAGTYGYIAPEFVYTMKVTEKCDVYSFGVLALEVIKGNHPKDFLSSISTSSAGNTNIGLNEVLDGRIPPPSLEVENKLKSVMEVAFLCLDVNPQCRPTMQIVSQLLSN</sequence>
<evidence type="ECO:0000313" key="23">
    <source>
        <dbReference type="EMBL" id="KAK0576018.1"/>
    </source>
</evidence>
<keyword evidence="12 19" id="KW-0067">ATP-binding</keyword>
<dbReference type="FunFam" id="3.80.10.10:FF:000095">
    <property type="entry name" value="LRR receptor-like serine/threonine-protein kinase GSO1"/>
    <property type="match status" value="1"/>
</dbReference>
<dbReference type="InterPro" id="IPR032675">
    <property type="entry name" value="LRR_dom_sf"/>
</dbReference>
<evidence type="ECO:0000256" key="15">
    <source>
        <dbReference type="ARBA" id="ARBA00023170"/>
    </source>
</evidence>
<keyword evidence="9" id="KW-0677">Repeat</keyword>
<feature type="transmembrane region" description="Helical" evidence="20">
    <location>
        <begin position="606"/>
        <end position="631"/>
    </location>
</feature>
<comment type="catalytic activity">
    <reaction evidence="17">
        <text>L-threonyl-[protein] + ATP = O-phospho-L-threonyl-[protein] + ADP + H(+)</text>
        <dbReference type="Rhea" id="RHEA:46608"/>
        <dbReference type="Rhea" id="RHEA-COMP:11060"/>
        <dbReference type="Rhea" id="RHEA-COMP:11605"/>
        <dbReference type="ChEBI" id="CHEBI:15378"/>
        <dbReference type="ChEBI" id="CHEBI:30013"/>
        <dbReference type="ChEBI" id="CHEBI:30616"/>
        <dbReference type="ChEBI" id="CHEBI:61977"/>
        <dbReference type="ChEBI" id="CHEBI:456216"/>
        <dbReference type="EC" id="2.7.11.1"/>
    </reaction>
</comment>
<dbReference type="InterPro" id="IPR001611">
    <property type="entry name" value="Leu-rich_rpt"/>
</dbReference>
<evidence type="ECO:0000256" key="16">
    <source>
        <dbReference type="ARBA" id="ARBA00023180"/>
    </source>
</evidence>
<keyword evidence="14 20" id="KW-0472">Membrane</keyword>
<keyword evidence="11" id="KW-0418">Kinase</keyword>
<evidence type="ECO:0000256" key="7">
    <source>
        <dbReference type="ARBA" id="ARBA00022692"/>
    </source>
</evidence>
<dbReference type="PROSITE" id="PS00107">
    <property type="entry name" value="PROTEIN_KINASE_ATP"/>
    <property type="match status" value="1"/>
</dbReference>
<dbReference type="InterPro" id="IPR000719">
    <property type="entry name" value="Prot_kinase_dom"/>
</dbReference>
<evidence type="ECO:0000256" key="1">
    <source>
        <dbReference type="ARBA" id="ARBA00004479"/>
    </source>
</evidence>
<keyword evidence="5" id="KW-0433">Leucine-rich repeat</keyword>
<dbReference type="PRINTS" id="PR00019">
    <property type="entry name" value="LEURICHRPT"/>
</dbReference>
<evidence type="ECO:0000256" key="18">
    <source>
        <dbReference type="ARBA" id="ARBA00048679"/>
    </source>
</evidence>
<evidence type="ECO:0000256" key="12">
    <source>
        <dbReference type="ARBA" id="ARBA00022840"/>
    </source>
</evidence>
<name>A0AA39RLF7_ACESA</name>
<keyword evidence="15" id="KW-0675">Receptor</keyword>
<dbReference type="GO" id="GO:0009653">
    <property type="term" value="P:anatomical structure morphogenesis"/>
    <property type="evidence" value="ECO:0007669"/>
    <property type="project" value="UniProtKB-ARBA"/>
</dbReference>
<keyword evidence="3" id="KW-0723">Serine/threonine-protein kinase</keyword>
<organism evidence="23 24">
    <name type="scientific">Acer saccharum</name>
    <name type="common">Sugar maple</name>
    <dbReference type="NCBI Taxonomy" id="4024"/>
    <lineage>
        <taxon>Eukaryota</taxon>
        <taxon>Viridiplantae</taxon>
        <taxon>Streptophyta</taxon>
        <taxon>Embryophyta</taxon>
        <taxon>Tracheophyta</taxon>
        <taxon>Spermatophyta</taxon>
        <taxon>Magnoliopsida</taxon>
        <taxon>eudicotyledons</taxon>
        <taxon>Gunneridae</taxon>
        <taxon>Pentapetalae</taxon>
        <taxon>rosids</taxon>
        <taxon>malvids</taxon>
        <taxon>Sapindales</taxon>
        <taxon>Sapindaceae</taxon>
        <taxon>Hippocastanoideae</taxon>
        <taxon>Acereae</taxon>
        <taxon>Acer</taxon>
    </lineage>
</organism>
<dbReference type="SMART" id="SM00365">
    <property type="entry name" value="LRR_SD22"/>
    <property type="match status" value="5"/>
</dbReference>
<dbReference type="EC" id="2.7.11.1" evidence="2"/>
<dbReference type="InterPro" id="IPR011009">
    <property type="entry name" value="Kinase-like_dom_sf"/>
</dbReference>
<evidence type="ECO:0000256" key="19">
    <source>
        <dbReference type="PROSITE-ProRule" id="PRU10141"/>
    </source>
</evidence>
<evidence type="ECO:0000256" key="14">
    <source>
        <dbReference type="ARBA" id="ARBA00023136"/>
    </source>
</evidence>
<comment type="subcellular location">
    <subcellularLocation>
        <location evidence="1">Membrane</location>
        <topology evidence="1">Single-pass type I membrane protein</topology>
    </subcellularLocation>
</comment>
<dbReference type="InterPro" id="IPR050647">
    <property type="entry name" value="Plant_LRR-RLKs"/>
</dbReference>
<dbReference type="Gene3D" id="1.10.510.10">
    <property type="entry name" value="Transferase(Phosphotransferase) domain 1"/>
    <property type="match status" value="1"/>
</dbReference>
<evidence type="ECO:0000256" key="4">
    <source>
        <dbReference type="ARBA" id="ARBA00022553"/>
    </source>
</evidence>